<dbReference type="EMBL" id="LT604072">
    <property type="protein sequence ID" value="SCB03178.1"/>
    <property type="molecule type" value="Genomic_DNA"/>
</dbReference>
<dbReference type="InterPro" id="IPR011004">
    <property type="entry name" value="Trimer_LpxA-like_sf"/>
</dbReference>
<name>A0A1C3TJ12_XANCT</name>
<gene>
    <name evidence="2" type="ORF">BN444_03541</name>
</gene>
<dbReference type="PANTHER" id="PTHR13061">
    <property type="entry name" value="DYNACTIN SUBUNIT P25"/>
    <property type="match status" value="1"/>
</dbReference>
<dbReference type="AlphaFoldDB" id="A0A1C3TJ12"/>
<evidence type="ECO:0000256" key="1">
    <source>
        <dbReference type="SAM" id="MobiDB-lite"/>
    </source>
</evidence>
<feature type="compositionally biased region" description="Low complexity" evidence="1">
    <location>
        <begin position="151"/>
        <end position="169"/>
    </location>
</feature>
<dbReference type="CDD" id="cd04645">
    <property type="entry name" value="LbH_gamma_CA_like"/>
    <property type="match status" value="1"/>
</dbReference>
<dbReference type="Proteomes" id="UP000093071">
    <property type="component" value="Chromosome I"/>
</dbReference>
<dbReference type="PANTHER" id="PTHR13061:SF56">
    <property type="entry name" value="PROTEIN YRDA"/>
    <property type="match status" value="1"/>
</dbReference>
<sequence>MAPIRPFLAKSPQLGARAYVDSACTLIGDVGLGEDVSVWPGAVIGGDVNRVRIDARSNIQDGTILHACTIEDLCVIGMGACILDGATVKKYGFVGAGAVVGPGKTVGERELWLGNPARLARTRSDKEIERLHYYAQHCVRLKDRYLGAAAPAPQQAAPRGKAARLLPRQRQQRATDRARRLAAQHHAGGHRTEARQGIDDRLQLRRRRHQHAQHEAVLAGDPMHFQHLRHLRELRQACADLRMRGAQADDGGRGQADRARIDPGRVAGDHALFLEPAHALGHRRLRQADAPSQLGQRDAHVALQRLQNRVIQGIALPGFGCHAARPLVMHLGFIGKPPPAAINRHGMATHLSRHWPLSSTERSACKRW</sequence>
<dbReference type="SUPFAM" id="SSF51161">
    <property type="entry name" value="Trimeric LpxA-like enzymes"/>
    <property type="match status" value="1"/>
</dbReference>
<proteinExistence type="predicted"/>
<dbReference type="InterPro" id="IPR050484">
    <property type="entry name" value="Transf_Hexapept/Carb_Anhydrase"/>
</dbReference>
<dbReference type="Gene3D" id="2.160.10.10">
    <property type="entry name" value="Hexapeptide repeat proteins"/>
    <property type="match status" value="2"/>
</dbReference>
<dbReference type="PATRIC" id="fig|1261556.5.peg.375"/>
<evidence type="ECO:0000313" key="2">
    <source>
        <dbReference type="EMBL" id="SCB03178.1"/>
    </source>
</evidence>
<feature type="region of interest" description="Disordered" evidence="1">
    <location>
        <begin position="151"/>
        <end position="175"/>
    </location>
</feature>
<reference evidence="3" key="1">
    <citation type="submission" date="2016-07" db="EMBL/GenBank/DDBJ databases">
        <authorList>
            <person name="Jaenicke Sebastian"/>
        </authorList>
    </citation>
    <scope>NUCLEOTIDE SEQUENCE [LARGE SCALE GENOMIC DNA]</scope>
</reference>
<organism evidence="2 3">
    <name type="scientific">Xanthomonas translucens pv. translucens DSM 18974</name>
    <dbReference type="NCBI Taxonomy" id="1261556"/>
    <lineage>
        <taxon>Bacteria</taxon>
        <taxon>Pseudomonadati</taxon>
        <taxon>Pseudomonadota</taxon>
        <taxon>Gammaproteobacteria</taxon>
        <taxon>Lysobacterales</taxon>
        <taxon>Lysobacteraceae</taxon>
        <taxon>Xanthomonas</taxon>
        <taxon>Xanthomonas translucens group</taxon>
    </lineage>
</organism>
<dbReference type="InterPro" id="IPR047324">
    <property type="entry name" value="LbH_gamma_CA-like"/>
</dbReference>
<accession>A0A1C3TJ12</accession>
<evidence type="ECO:0000313" key="3">
    <source>
        <dbReference type="Proteomes" id="UP000093071"/>
    </source>
</evidence>
<evidence type="ECO:0008006" key="4">
    <source>
        <dbReference type="Google" id="ProtNLM"/>
    </source>
</evidence>
<protein>
    <recommendedName>
        <fullName evidence="4">Transferase</fullName>
    </recommendedName>
</protein>